<dbReference type="Pfam" id="PF24271">
    <property type="entry name" value="HVO_2833_C"/>
    <property type="match status" value="1"/>
</dbReference>
<gene>
    <name evidence="2" type="ORF">SAMN05216564_1127</name>
</gene>
<dbReference type="InterPro" id="IPR056528">
    <property type="entry name" value="HVO_2833_C"/>
</dbReference>
<reference evidence="3" key="1">
    <citation type="submission" date="2016-10" db="EMBL/GenBank/DDBJ databases">
        <authorList>
            <person name="Varghese N."/>
            <person name="Submissions S."/>
        </authorList>
    </citation>
    <scope>NUCLEOTIDE SEQUENCE [LARGE SCALE GENOMIC DNA]</scope>
    <source>
        <strain evidence="3">DC30,IBRC 10041,KCTC 4046</strain>
    </source>
</reference>
<dbReference type="InterPro" id="IPR036388">
    <property type="entry name" value="WH-like_DNA-bd_sf"/>
</dbReference>
<dbReference type="RefSeq" id="WP_092734691.1">
    <property type="nucleotide sequence ID" value="NZ_FNPC01000012.1"/>
</dbReference>
<protein>
    <recommendedName>
        <fullName evidence="1">HVO-2833 C-terminal domain-containing protein</fullName>
    </recommendedName>
</protein>
<dbReference type="OrthoDB" id="95477at2157"/>
<keyword evidence="3" id="KW-1185">Reference proteome</keyword>
<dbReference type="Gene3D" id="1.10.10.10">
    <property type="entry name" value="Winged helix-like DNA-binding domain superfamily/Winged helix DNA-binding domain"/>
    <property type="match status" value="1"/>
</dbReference>
<organism evidence="2 3">
    <name type="scientific">Halopenitus persicus</name>
    <dbReference type="NCBI Taxonomy" id="1048396"/>
    <lineage>
        <taxon>Archaea</taxon>
        <taxon>Methanobacteriati</taxon>
        <taxon>Methanobacteriota</taxon>
        <taxon>Stenosarchaea group</taxon>
        <taxon>Halobacteria</taxon>
        <taxon>Halobacteriales</taxon>
        <taxon>Haloferacaceae</taxon>
        <taxon>Halopenitus</taxon>
    </lineage>
</organism>
<dbReference type="InterPro" id="IPR036390">
    <property type="entry name" value="WH_DNA-bd_sf"/>
</dbReference>
<accession>A0A1H3N953</accession>
<proteinExistence type="predicted"/>
<dbReference type="Proteomes" id="UP000199079">
    <property type="component" value="Unassembled WGS sequence"/>
</dbReference>
<sequence>MLSKAGLVVIDALSTGREATPVTLATETGYSQAHIYEVLDELLDAGLLVERRGPNNQRKVRVADHPVIEAYRTLQSDLSHVEWADLLSPATLRVCWFLDEPRRVSEIAEQLEVTRQGVHKALSPLKNRAMLSPSGPEYAVSDDLAPLLSFARAVVIHEHRTRAREIAPSATVEWCDPKRTLVRVQTTEDTDALLDAPDWQVTGLGRFEEYGLQFFLAGEPAFWYAPDEELTPCEVVCHTLVLDSGSRRVSYAMLLIEALDIDQETLTNTATWYDLESTVAAMYQALQGGVEDSDEIPVVLPSESEYMALKEQYGVV</sequence>
<evidence type="ECO:0000259" key="1">
    <source>
        <dbReference type="Pfam" id="PF24271"/>
    </source>
</evidence>
<evidence type="ECO:0000313" key="3">
    <source>
        <dbReference type="Proteomes" id="UP000199079"/>
    </source>
</evidence>
<dbReference type="AlphaFoldDB" id="A0A1H3N953"/>
<dbReference type="SUPFAM" id="SSF46785">
    <property type="entry name" value="Winged helix' DNA-binding domain"/>
    <property type="match status" value="1"/>
</dbReference>
<feature type="domain" description="HVO-2833 C-terminal" evidence="1">
    <location>
        <begin position="196"/>
        <end position="315"/>
    </location>
</feature>
<evidence type="ECO:0000313" key="2">
    <source>
        <dbReference type="EMBL" id="SDY85386.1"/>
    </source>
</evidence>
<dbReference type="EMBL" id="FNPC01000012">
    <property type="protein sequence ID" value="SDY85386.1"/>
    <property type="molecule type" value="Genomic_DNA"/>
</dbReference>
<name>A0A1H3N953_9EURY</name>